<comment type="caution">
    <text evidence="1">The sequence shown here is derived from an EMBL/GenBank/DDBJ whole genome shotgun (WGS) entry which is preliminary data.</text>
</comment>
<dbReference type="EMBL" id="ACYG01000022">
    <property type="protein sequence ID" value="EEV17869.1"/>
    <property type="molecule type" value="Genomic_DNA"/>
</dbReference>
<evidence type="ECO:0000313" key="1">
    <source>
        <dbReference type="EMBL" id="EEV17869.1"/>
    </source>
</evidence>
<protein>
    <submittedName>
        <fullName evidence="1">Uncharacterized protein</fullName>
    </submittedName>
</protein>
<proteinExistence type="predicted"/>
<name>C8PH48_9BACT</name>
<gene>
    <name evidence="1" type="ORF">CAMGR0001_2236</name>
</gene>
<dbReference type="AlphaFoldDB" id="C8PH48"/>
<evidence type="ECO:0000313" key="2">
    <source>
        <dbReference type="Proteomes" id="UP000005709"/>
    </source>
</evidence>
<reference evidence="1 2" key="1">
    <citation type="submission" date="2009-07" db="EMBL/GenBank/DDBJ databases">
        <authorList>
            <person name="Madupu R."/>
            <person name="Sebastian Y."/>
            <person name="Durkin A.S."/>
            <person name="Torralba M."/>
            <person name="Methe B."/>
            <person name="Sutton G.G."/>
            <person name="Strausberg R.L."/>
            <person name="Nelson K.E."/>
        </authorList>
    </citation>
    <scope>NUCLEOTIDE SEQUENCE [LARGE SCALE GENOMIC DNA]</scope>
    <source>
        <strain evidence="1 2">RM3268</strain>
    </source>
</reference>
<organism evidence="1 2">
    <name type="scientific">Campylobacter gracilis RM3268</name>
    <dbReference type="NCBI Taxonomy" id="553220"/>
    <lineage>
        <taxon>Bacteria</taxon>
        <taxon>Pseudomonadati</taxon>
        <taxon>Campylobacterota</taxon>
        <taxon>Epsilonproteobacteria</taxon>
        <taxon>Campylobacterales</taxon>
        <taxon>Campylobacteraceae</taxon>
        <taxon>Campylobacter</taxon>
    </lineage>
</organism>
<sequence>MAKFNVSASANINFLNFALDTKGRRARRDKFNICGRALRRSPNRFTERHKIKGALNLIYRFKIFYRKPLELRPLNQNKEKIWQ</sequence>
<keyword evidence="2" id="KW-1185">Reference proteome</keyword>
<accession>C8PH48</accession>
<dbReference type="Proteomes" id="UP000005709">
    <property type="component" value="Unassembled WGS sequence"/>
</dbReference>